<comment type="similarity">
    <text evidence="1">Belongs to the metallo-dependent hydrolases superfamily.</text>
</comment>
<gene>
    <name evidence="3" type="ORF">JHL22_11080</name>
</gene>
<dbReference type="InterPro" id="IPR006680">
    <property type="entry name" value="Amidohydro-rel"/>
</dbReference>
<protein>
    <submittedName>
        <fullName evidence="3">Amidohydrolase family protein</fullName>
    </submittedName>
</protein>
<keyword evidence="4" id="KW-1185">Reference proteome</keyword>
<dbReference type="Pfam" id="PF04909">
    <property type="entry name" value="Amidohydro_2"/>
    <property type="match status" value="1"/>
</dbReference>
<organism evidence="3 4">
    <name type="scientific">Advenella mandrilli</name>
    <dbReference type="NCBI Taxonomy" id="2800330"/>
    <lineage>
        <taxon>Bacteria</taxon>
        <taxon>Pseudomonadati</taxon>
        <taxon>Pseudomonadota</taxon>
        <taxon>Betaproteobacteria</taxon>
        <taxon>Burkholderiales</taxon>
        <taxon>Alcaligenaceae</taxon>
    </lineage>
</organism>
<evidence type="ECO:0000256" key="1">
    <source>
        <dbReference type="ARBA" id="ARBA00038310"/>
    </source>
</evidence>
<sequence length="331" mass="36194">MLQTGSVPDALYAQAIQCFDERGVAELVGIAGYYTLVSFTLNMFVQARSMLPQQVHPSLQPIGETEFANGVAAMSASGFFGQTRVCAGIVGQADLCLGDAVRPILERHISAAGGSDIGSGRFRGIRQPIAWDPNSLLVNPAYAVAPDVLDSTAFRAGFAHLEPLGLSFDAWLFFHQIPGLTRLARAFPQTPMVVNHCGGIVRIVAYAERVQQVYTQWRLGLEELAGCPNVSIKLSGLGMRLGGFGFENRPHPPSSEELAQAWRPWVETCIELFGANRCMFGSNFPVDKGSYQYTVGLNAIKRIVEKASTDEQADILWRTASRFYRLDEALF</sequence>
<dbReference type="EMBL" id="JAENGP010000012">
    <property type="protein sequence ID" value="MBK1781760.1"/>
    <property type="molecule type" value="Genomic_DNA"/>
</dbReference>
<name>A0ABS1EEV6_9BURK</name>
<dbReference type="InterPro" id="IPR032466">
    <property type="entry name" value="Metal_Hydrolase"/>
</dbReference>
<dbReference type="Gene3D" id="3.20.20.140">
    <property type="entry name" value="Metal-dependent hydrolases"/>
    <property type="match status" value="1"/>
</dbReference>
<evidence type="ECO:0000259" key="2">
    <source>
        <dbReference type="Pfam" id="PF04909"/>
    </source>
</evidence>
<evidence type="ECO:0000313" key="4">
    <source>
        <dbReference type="Proteomes" id="UP000635316"/>
    </source>
</evidence>
<accession>A0ABS1EEV6</accession>
<dbReference type="InterPro" id="IPR052350">
    <property type="entry name" value="Metallo-dep_Lactonases"/>
</dbReference>
<dbReference type="PANTHER" id="PTHR43569:SF1">
    <property type="entry name" value="BLL3371 PROTEIN"/>
    <property type="match status" value="1"/>
</dbReference>
<dbReference type="PANTHER" id="PTHR43569">
    <property type="entry name" value="AMIDOHYDROLASE"/>
    <property type="match status" value="1"/>
</dbReference>
<dbReference type="SUPFAM" id="SSF51556">
    <property type="entry name" value="Metallo-dependent hydrolases"/>
    <property type="match status" value="1"/>
</dbReference>
<dbReference type="Proteomes" id="UP000635316">
    <property type="component" value="Unassembled WGS sequence"/>
</dbReference>
<feature type="domain" description="Amidohydrolase-related" evidence="2">
    <location>
        <begin position="112"/>
        <end position="326"/>
    </location>
</feature>
<proteinExistence type="inferred from homology"/>
<reference evidence="3 4" key="1">
    <citation type="submission" date="2020-12" db="EMBL/GenBank/DDBJ databases">
        <authorList>
            <person name="Lu T."/>
            <person name="Wang Q."/>
            <person name="Han X."/>
        </authorList>
    </citation>
    <scope>NUCLEOTIDE SEQUENCE [LARGE SCALE GENOMIC DNA]</scope>
    <source>
        <strain evidence="3 4">WQ 585</strain>
    </source>
</reference>
<comment type="caution">
    <text evidence="3">The sequence shown here is derived from an EMBL/GenBank/DDBJ whole genome shotgun (WGS) entry which is preliminary data.</text>
</comment>
<evidence type="ECO:0000313" key="3">
    <source>
        <dbReference type="EMBL" id="MBK1781760.1"/>
    </source>
</evidence>